<accession>A0A1I4AIX3</accession>
<keyword evidence="2" id="KW-1185">Reference proteome</keyword>
<dbReference type="Gene3D" id="3.40.50.300">
    <property type="entry name" value="P-loop containing nucleotide triphosphate hydrolases"/>
    <property type="match status" value="1"/>
</dbReference>
<dbReference type="NCBIfam" id="NF047389">
    <property type="entry name" value="ATPase_Sll1717"/>
    <property type="match status" value="1"/>
</dbReference>
<dbReference type="InterPro" id="IPR027417">
    <property type="entry name" value="P-loop_NTPase"/>
</dbReference>
<dbReference type="SUPFAM" id="SSF52540">
    <property type="entry name" value="P-loop containing nucleoside triphosphate hydrolases"/>
    <property type="match status" value="1"/>
</dbReference>
<dbReference type="InterPro" id="IPR059206">
    <property type="entry name" value="Sll1717-like"/>
</dbReference>
<comment type="caution">
    <text evidence="1">The sequence shown here is derived from an EMBL/GenBank/DDBJ whole genome shotgun (WGS) entry which is preliminary data.</text>
</comment>
<organism evidence="1 2">
    <name type="scientific">Pseudovibrio ascidiaceicola</name>
    <dbReference type="NCBI Taxonomy" id="285279"/>
    <lineage>
        <taxon>Bacteria</taxon>
        <taxon>Pseudomonadati</taxon>
        <taxon>Pseudomonadota</taxon>
        <taxon>Alphaproteobacteria</taxon>
        <taxon>Hyphomicrobiales</taxon>
        <taxon>Stappiaceae</taxon>
        <taxon>Pseudovibrio</taxon>
    </lineage>
</organism>
<dbReference type="RefSeq" id="WP_093520102.1">
    <property type="nucleotide sequence ID" value="NZ_FOSK01000006.1"/>
</dbReference>
<name>A0A1I4AIX3_9HYPH</name>
<evidence type="ECO:0000313" key="2">
    <source>
        <dbReference type="Proteomes" id="UP000199598"/>
    </source>
</evidence>
<sequence>MITLENIEVQKIRFGDPDALHEFMKQDKANSMVLQNSFVAPPRTDISELKTGAKYLIIGPKGSGKTTLLLYLMRGEVAEYSRLVLFKSNIRHEDRNNLDKLAKMIFVEGVGSYSMDTDYRTIWEWYLLKNFLRLLDDSDVIEGKDIFRDIALLLEANKDKFSALFESVKVEGARGNIKLKFDTGILQTEIGAEINARKVSGDEIALLDLVRLVQDALHKVKLKPEVKCRLYFDELEFSLEKDGTGERDRRMVRDLIFAIYSTNLLFQQCNIDVLYYAAVRSEVLQSFPGSSQEVGKITRAFGASLSWEPQNDQRSTILDIFENKIIRSEIEETGGFQDDALTKYFPKEVAGKQFSKYILDQGGHRPRGVLLCLLAAVERAWGAKKFEAKHFADDDNSFGIAMLDEYKEELSATMFEEEVELTLSLLRGKSSVFSLQDFRARMIEHNSNVNKRVFDVDNDASKHLSILYRVGAIGNAYFTSDNFPRQTWANRGYPTPLLDKQFVVHVAIQKVLQTT</sequence>
<gene>
    <name evidence="1" type="ORF">SAMN04488518_106238</name>
</gene>
<proteinExistence type="predicted"/>
<dbReference type="EMBL" id="FOSK01000006">
    <property type="protein sequence ID" value="SFK56408.1"/>
    <property type="molecule type" value="Genomic_DNA"/>
</dbReference>
<evidence type="ECO:0000313" key="1">
    <source>
        <dbReference type="EMBL" id="SFK56408.1"/>
    </source>
</evidence>
<protein>
    <submittedName>
        <fullName evidence="1">ABC transporter</fullName>
    </submittedName>
</protein>
<reference evidence="1 2" key="1">
    <citation type="submission" date="2016-10" db="EMBL/GenBank/DDBJ databases">
        <authorList>
            <person name="Varghese N."/>
            <person name="Submissions S."/>
        </authorList>
    </citation>
    <scope>NUCLEOTIDE SEQUENCE [LARGE SCALE GENOMIC DNA]</scope>
    <source>
        <strain evidence="1 2">DSM 16392</strain>
    </source>
</reference>
<dbReference type="Proteomes" id="UP000199598">
    <property type="component" value="Unassembled WGS sequence"/>
</dbReference>